<dbReference type="VEuPathDB" id="VectorBase:PPAI010639"/>
<evidence type="ECO:0000313" key="5">
    <source>
        <dbReference type="EnsemblMetazoa" id="PPAI010639-PA"/>
    </source>
</evidence>
<protein>
    <submittedName>
        <fullName evidence="5">Uncharacterized protein</fullName>
    </submittedName>
</protein>
<dbReference type="Gene3D" id="2.60.34.10">
    <property type="entry name" value="Substrate Binding Domain Of DNAk, Chain A, domain 1"/>
    <property type="match status" value="1"/>
</dbReference>
<dbReference type="GO" id="GO:0005524">
    <property type="term" value="F:ATP binding"/>
    <property type="evidence" value="ECO:0007669"/>
    <property type="project" value="UniProtKB-KW"/>
</dbReference>
<name>A0A1B0DQ49_PHLPP</name>
<reference evidence="5" key="1">
    <citation type="submission" date="2022-08" db="UniProtKB">
        <authorList>
            <consortium name="EnsemblMetazoa"/>
        </authorList>
    </citation>
    <scope>IDENTIFICATION</scope>
    <source>
        <strain evidence="5">Israel</strain>
    </source>
</reference>
<evidence type="ECO:0000313" key="6">
    <source>
        <dbReference type="Proteomes" id="UP000092462"/>
    </source>
</evidence>
<dbReference type="Pfam" id="PF00012">
    <property type="entry name" value="HSP70"/>
    <property type="match status" value="1"/>
</dbReference>
<proteinExistence type="inferred from homology"/>
<evidence type="ECO:0000256" key="4">
    <source>
        <dbReference type="SAM" id="MobiDB-lite"/>
    </source>
</evidence>
<dbReference type="SUPFAM" id="SSF100920">
    <property type="entry name" value="Heat shock protein 70kD (HSP70), peptide-binding domain"/>
    <property type="match status" value="1"/>
</dbReference>
<dbReference type="SUPFAM" id="SSF100934">
    <property type="entry name" value="Heat shock protein 70kD (HSP70), C-terminal subdomain"/>
    <property type="match status" value="1"/>
</dbReference>
<feature type="region of interest" description="Disordered" evidence="4">
    <location>
        <begin position="180"/>
        <end position="207"/>
    </location>
</feature>
<dbReference type="VEuPathDB" id="VectorBase:PPAPM1_008105"/>
<sequence length="207" mass="22088">VAYGAAVQAAILSGDGSSQIKDVLLVDVTPLSLGIETAGGVMTKLVERNSRIPCKQQQTFTTYSDNQNAVTIQVFEGERAMTKDNNLLGTFNLTGIPPAPRGVPKIEVTFDLNADGILNVSAKDNSTGRSENIGKLTDTDKQTVKDKCTSEMSWLDSNTLAEKEEFEDHLKDTQRVCGPIMAKMHGGGPQGGQNSSSGRGPTVEEVD</sequence>
<dbReference type="AlphaFoldDB" id="A0A1B0DQ49"/>
<dbReference type="EMBL" id="AJVK01018865">
    <property type="status" value="NOT_ANNOTATED_CDS"/>
    <property type="molecule type" value="Genomic_DNA"/>
</dbReference>
<dbReference type="InterPro" id="IPR029048">
    <property type="entry name" value="HSP70_C_sf"/>
</dbReference>
<keyword evidence="3" id="KW-0067">ATP-binding</keyword>
<dbReference type="PANTHER" id="PTHR19375">
    <property type="entry name" value="HEAT SHOCK PROTEIN 70KDA"/>
    <property type="match status" value="1"/>
</dbReference>
<dbReference type="InterPro" id="IPR029047">
    <property type="entry name" value="HSP70_peptide-bd_sf"/>
</dbReference>
<dbReference type="Proteomes" id="UP000092462">
    <property type="component" value="Unassembled WGS sequence"/>
</dbReference>
<comment type="similarity">
    <text evidence="1">Belongs to the heat shock protein 70 family.</text>
</comment>
<dbReference type="PRINTS" id="PR00301">
    <property type="entry name" value="HEATSHOCK70"/>
</dbReference>
<dbReference type="EnsemblMetazoa" id="PPAI010639-RA">
    <property type="protein sequence ID" value="PPAI010639-PA"/>
    <property type="gene ID" value="PPAI010639"/>
</dbReference>
<accession>A0A1B0DQ49</accession>
<organism evidence="5 6">
    <name type="scientific">Phlebotomus papatasi</name>
    <name type="common">Sandfly</name>
    <dbReference type="NCBI Taxonomy" id="29031"/>
    <lineage>
        <taxon>Eukaryota</taxon>
        <taxon>Metazoa</taxon>
        <taxon>Ecdysozoa</taxon>
        <taxon>Arthropoda</taxon>
        <taxon>Hexapoda</taxon>
        <taxon>Insecta</taxon>
        <taxon>Pterygota</taxon>
        <taxon>Neoptera</taxon>
        <taxon>Endopterygota</taxon>
        <taxon>Diptera</taxon>
        <taxon>Nematocera</taxon>
        <taxon>Psychodoidea</taxon>
        <taxon>Psychodidae</taxon>
        <taxon>Phlebotomus</taxon>
        <taxon>Phlebotomus</taxon>
    </lineage>
</organism>
<keyword evidence="2" id="KW-0547">Nucleotide-binding</keyword>
<dbReference type="InterPro" id="IPR013126">
    <property type="entry name" value="Hsp_70_fam"/>
</dbReference>
<dbReference type="FunFam" id="2.60.34.10:FF:000002">
    <property type="entry name" value="Heat shock 70 kDa"/>
    <property type="match status" value="1"/>
</dbReference>
<evidence type="ECO:0000256" key="3">
    <source>
        <dbReference type="ARBA" id="ARBA00022840"/>
    </source>
</evidence>
<dbReference type="GO" id="GO:0140662">
    <property type="term" value="F:ATP-dependent protein folding chaperone"/>
    <property type="evidence" value="ECO:0007669"/>
    <property type="project" value="InterPro"/>
</dbReference>
<evidence type="ECO:0000256" key="2">
    <source>
        <dbReference type="ARBA" id="ARBA00022741"/>
    </source>
</evidence>
<feature type="compositionally biased region" description="Low complexity" evidence="4">
    <location>
        <begin position="192"/>
        <end position="201"/>
    </location>
</feature>
<keyword evidence="6" id="KW-1185">Reference proteome</keyword>
<evidence type="ECO:0000256" key="1">
    <source>
        <dbReference type="ARBA" id="ARBA00007381"/>
    </source>
</evidence>